<evidence type="ECO:0000256" key="5">
    <source>
        <dbReference type="ARBA" id="ARBA00022475"/>
    </source>
</evidence>
<evidence type="ECO:0000256" key="3">
    <source>
        <dbReference type="ARBA" id="ARBA00016864"/>
    </source>
</evidence>
<keyword evidence="8 9" id="KW-0472">Membrane</keyword>
<evidence type="ECO:0000259" key="10">
    <source>
        <dbReference type="PROSITE" id="PS50928"/>
    </source>
</evidence>
<feature type="transmembrane region" description="Helical" evidence="9">
    <location>
        <begin position="71"/>
        <end position="100"/>
    </location>
</feature>
<accession>A0ABZ2YDH8</accession>
<feature type="transmembrane region" description="Helical" evidence="9">
    <location>
        <begin position="112"/>
        <end position="133"/>
    </location>
</feature>
<proteinExistence type="inferred from homology"/>
<dbReference type="InterPro" id="IPR000515">
    <property type="entry name" value="MetI-like"/>
</dbReference>
<keyword evidence="7 9" id="KW-1133">Transmembrane helix</keyword>
<feature type="transmembrane region" description="Helical" evidence="9">
    <location>
        <begin position="262"/>
        <end position="284"/>
    </location>
</feature>
<feature type="transmembrane region" description="Helical" evidence="9">
    <location>
        <begin position="22"/>
        <end position="47"/>
    </location>
</feature>
<evidence type="ECO:0000256" key="8">
    <source>
        <dbReference type="ARBA" id="ARBA00023136"/>
    </source>
</evidence>
<comment type="similarity">
    <text evidence="2 9">Belongs to the binding-protein-dependent transport system permease family. CysTW subfamily.</text>
</comment>
<evidence type="ECO:0000256" key="6">
    <source>
        <dbReference type="ARBA" id="ARBA00022692"/>
    </source>
</evidence>
<evidence type="ECO:0000256" key="4">
    <source>
        <dbReference type="ARBA" id="ARBA00022448"/>
    </source>
</evidence>
<keyword evidence="5 9" id="KW-1003">Cell membrane</keyword>
<organism evidence="11 12">
    <name type="scientific">Thermatribacter velox</name>
    <dbReference type="NCBI Taxonomy" id="3039681"/>
    <lineage>
        <taxon>Bacteria</taxon>
        <taxon>Pseudomonadati</taxon>
        <taxon>Atribacterota</taxon>
        <taxon>Atribacteria</taxon>
        <taxon>Atribacterales</taxon>
        <taxon>Thermatribacteraceae</taxon>
        <taxon>Thermatribacter</taxon>
    </lineage>
</organism>
<evidence type="ECO:0000313" key="12">
    <source>
        <dbReference type="Proteomes" id="UP001461341"/>
    </source>
</evidence>
<comment type="subcellular location">
    <subcellularLocation>
        <location evidence="1 9">Cell membrane</location>
        <topology evidence="1 9">Multi-pass membrane protein</topology>
    </subcellularLocation>
</comment>
<evidence type="ECO:0000256" key="1">
    <source>
        <dbReference type="ARBA" id="ARBA00004651"/>
    </source>
</evidence>
<dbReference type="PANTHER" id="PTHR43470">
    <property type="entry name" value="PHOSPHATE TRANSPORT SYSTEM PERMEASE PROTEIN PSTA-RELATED"/>
    <property type="match status" value="1"/>
</dbReference>
<dbReference type="InterPro" id="IPR035906">
    <property type="entry name" value="MetI-like_sf"/>
</dbReference>
<dbReference type="Pfam" id="PF00528">
    <property type="entry name" value="BPD_transp_1"/>
    <property type="match status" value="1"/>
</dbReference>
<feature type="transmembrane region" description="Helical" evidence="9">
    <location>
        <begin position="145"/>
        <end position="163"/>
    </location>
</feature>
<dbReference type="Gene3D" id="1.10.3720.10">
    <property type="entry name" value="MetI-like"/>
    <property type="match status" value="1"/>
</dbReference>
<dbReference type="CDD" id="cd06261">
    <property type="entry name" value="TM_PBP2"/>
    <property type="match status" value="1"/>
</dbReference>
<feature type="domain" description="ABC transmembrane type-1" evidence="10">
    <location>
        <begin position="75"/>
        <end position="281"/>
    </location>
</feature>
<evidence type="ECO:0000313" key="11">
    <source>
        <dbReference type="EMBL" id="WZL77045.1"/>
    </source>
</evidence>
<protein>
    <recommendedName>
        <fullName evidence="3 9">Phosphate transport system permease protein PstA</fullName>
    </recommendedName>
</protein>
<dbReference type="PANTHER" id="PTHR43470:SF5">
    <property type="entry name" value="PHOSPHATE TRANSPORT SYSTEM PERMEASE PROTEIN PSTA"/>
    <property type="match status" value="1"/>
</dbReference>
<keyword evidence="4" id="KW-0813">Transport</keyword>
<dbReference type="InterPro" id="IPR005672">
    <property type="entry name" value="Phosphate_PstA"/>
</dbReference>
<keyword evidence="6 9" id="KW-0812">Transmembrane</keyword>
<evidence type="ECO:0000256" key="2">
    <source>
        <dbReference type="ARBA" id="ARBA00007069"/>
    </source>
</evidence>
<keyword evidence="12" id="KW-1185">Reference proteome</keyword>
<dbReference type="SUPFAM" id="SSF161098">
    <property type="entry name" value="MetI-like"/>
    <property type="match status" value="1"/>
</dbReference>
<reference evidence="11 12" key="1">
    <citation type="submission" date="2023-03" db="EMBL/GenBank/DDBJ databases">
        <title>Novel Species.</title>
        <authorList>
            <person name="Ma S."/>
        </authorList>
    </citation>
    <scope>NUCLEOTIDE SEQUENCE [LARGE SCALE GENOMIC DNA]</scope>
    <source>
        <strain evidence="11 12">B11</strain>
    </source>
</reference>
<feature type="transmembrane region" description="Helical" evidence="9">
    <location>
        <begin position="195"/>
        <end position="215"/>
    </location>
</feature>
<dbReference type="Proteomes" id="UP001461341">
    <property type="component" value="Chromosome"/>
</dbReference>
<dbReference type="NCBIfam" id="TIGR00974">
    <property type="entry name" value="3a0107s02c"/>
    <property type="match status" value="1"/>
</dbReference>
<dbReference type="RefSeq" id="WP_369019211.1">
    <property type="nucleotide sequence ID" value="NZ_CP121689.1"/>
</dbReference>
<sequence>MSEDKSLTLDVFLKRKKTKEKIFLVLATSALLLSLIALFVLLIDVFYDGIPRLGWQFLTSFPSRRPERAGILPALVGSIYVVGLTICFSVPLGVGAGIYLEEYSRKDWLSKLIEINVSTLAGVPSIIYGILGLELFVRTMRLGRGLLAGALTLTLLVLPIIIVSTREAIRAVPLSLREAAFALGATRWQVIKDQVLPVAIPGILTGVILAVSRAIGETAPLIMIGALTYIAFLPDSLNAPFTALPIQIFNWVSRPQKGFHANAAAGIVVLLVITLSLNSLSIFLRNYFQKKTSSRVA</sequence>
<evidence type="ECO:0000256" key="7">
    <source>
        <dbReference type="ARBA" id="ARBA00022989"/>
    </source>
</evidence>
<dbReference type="PROSITE" id="PS50928">
    <property type="entry name" value="ABC_TM1"/>
    <property type="match status" value="1"/>
</dbReference>
<name>A0ABZ2YDH8_9BACT</name>
<gene>
    <name evidence="11" type="primary">pstA</name>
    <name evidence="11" type="ORF">QBE54_04810</name>
</gene>
<dbReference type="EMBL" id="CP121689">
    <property type="protein sequence ID" value="WZL77045.1"/>
    <property type="molecule type" value="Genomic_DNA"/>
</dbReference>
<evidence type="ECO:0000256" key="9">
    <source>
        <dbReference type="RuleBase" id="RU363043"/>
    </source>
</evidence>